<reference evidence="3 4" key="1">
    <citation type="journal article" date="2024" name="Proc. Natl. Acad. Sci. U.S.A.">
        <title>The genetic regulatory architecture and epigenomic basis for age-related changes in rattlesnake venom.</title>
        <authorList>
            <person name="Hogan M.P."/>
            <person name="Holding M.L."/>
            <person name="Nystrom G.S."/>
            <person name="Colston T.J."/>
            <person name="Bartlett D.A."/>
            <person name="Mason A.J."/>
            <person name="Ellsworth S.A."/>
            <person name="Rautsaw R.M."/>
            <person name="Lawrence K.C."/>
            <person name="Strickland J.L."/>
            <person name="He B."/>
            <person name="Fraser P."/>
            <person name="Margres M.J."/>
            <person name="Gilbert D.M."/>
            <person name="Gibbs H.L."/>
            <person name="Parkinson C.L."/>
            <person name="Rokyta D.R."/>
        </authorList>
    </citation>
    <scope>NUCLEOTIDE SEQUENCE [LARGE SCALE GENOMIC DNA]</scope>
    <source>
        <strain evidence="3">DRR0105</strain>
    </source>
</reference>
<accession>A0AAW1AXN0</accession>
<protein>
    <submittedName>
        <fullName evidence="3">Exocyst complex component 3-like 2</fullName>
    </submittedName>
</protein>
<dbReference type="GO" id="GO:0006887">
    <property type="term" value="P:exocytosis"/>
    <property type="evidence" value="ECO:0007669"/>
    <property type="project" value="InterPro"/>
</dbReference>
<dbReference type="PANTHER" id="PTHR21292:SF7">
    <property type="entry name" value="EXOCYST COMPLEX COMPONENT 3-LIKE 2"/>
    <property type="match status" value="1"/>
</dbReference>
<feature type="compositionally biased region" description="Basic residues" evidence="2">
    <location>
        <begin position="48"/>
        <end position="58"/>
    </location>
</feature>
<dbReference type="Gene3D" id="1.10.357.70">
    <property type="entry name" value="Exocyst complex component Sec6, C-terminal domain"/>
    <property type="match status" value="1"/>
</dbReference>
<keyword evidence="4" id="KW-1185">Reference proteome</keyword>
<dbReference type="GO" id="GO:0000149">
    <property type="term" value="F:SNARE binding"/>
    <property type="evidence" value="ECO:0007669"/>
    <property type="project" value="TreeGrafter"/>
</dbReference>
<dbReference type="Proteomes" id="UP001474421">
    <property type="component" value="Unassembled WGS sequence"/>
</dbReference>
<feature type="compositionally biased region" description="Pro residues" evidence="2">
    <location>
        <begin position="1"/>
        <end position="10"/>
    </location>
</feature>
<comment type="caution">
    <text evidence="3">The sequence shown here is derived from an EMBL/GenBank/DDBJ whole genome shotgun (WGS) entry which is preliminary data.</text>
</comment>
<dbReference type="InterPro" id="IPR010326">
    <property type="entry name" value="EXOC3/Sec6"/>
</dbReference>
<dbReference type="PANTHER" id="PTHR21292">
    <property type="entry name" value="EXOCYST COMPLEX COMPONENT SEC6-RELATED"/>
    <property type="match status" value="1"/>
</dbReference>
<name>A0AAW1AXN0_CROAD</name>
<evidence type="ECO:0000313" key="4">
    <source>
        <dbReference type="Proteomes" id="UP001474421"/>
    </source>
</evidence>
<gene>
    <name evidence="3" type="ORF">NXF25_014753</name>
</gene>
<evidence type="ECO:0000256" key="1">
    <source>
        <dbReference type="ARBA" id="ARBA00009447"/>
    </source>
</evidence>
<dbReference type="GO" id="GO:0051601">
    <property type="term" value="P:exocyst localization"/>
    <property type="evidence" value="ECO:0007669"/>
    <property type="project" value="TreeGrafter"/>
</dbReference>
<comment type="similarity">
    <text evidence="1">Belongs to the SEC6 family.</text>
</comment>
<evidence type="ECO:0000256" key="2">
    <source>
        <dbReference type="SAM" id="MobiDB-lite"/>
    </source>
</evidence>
<dbReference type="AlphaFoldDB" id="A0AAW1AXN0"/>
<dbReference type="Pfam" id="PF06046">
    <property type="entry name" value="Sec6"/>
    <property type="match status" value="1"/>
</dbReference>
<dbReference type="InterPro" id="IPR042532">
    <property type="entry name" value="EXOC3/Sec6_C"/>
</dbReference>
<organism evidence="3 4">
    <name type="scientific">Crotalus adamanteus</name>
    <name type="common">Eastern diamondback rattlesnake</name>
    <dbReference type="NCBI Taxonomy" id="8729"/>
    <lineage>
        <taxon>Eukaryota</taxon>
        <taxon>Metazoa</taxon>
        <taxon>Chordata</taxon>
        <taxon>Craniata</taxon>
        <taxon>Vertebrata</taxon>
        <taxon>Euteleostomi</taxon>
        <taxon>Lepidosauria</taxon>
        <taxon>Squamata</taxon>
        <taxon>Bifurcata</taxon>
        <taxon>Unidentata</taxon>
        <taxon>Episquamata</taxon>
        <taxon>Toxicofera</taxon>
        <taxon>Serpentes</taxon>
        <taxon>Colubroidea</taxon>
        <taxon>Viperidae</taxon>
        <taxon>Crotalinae</taxon>
        <taxon>Crotalus</taxon>
    </lineage>
</organism>
<feature type="region of interest" description="Disordered" evidence="2">
    <location>
        <begin position="1"/>
        <end position="94"/>
    </location>
</feature>
<proteinExistence type="inferred from homology"/>
<sequence length="1040" mass="115825">MEWELPPPTAPFSEGLETRKGHLGASPLLSGAAPFPRRLRHPVWGISPRRRAGKRKRPLLAQPDPRPSEAAGRKALSCDDDEDGREANWPGYSTPSLWSPLDTDPWYTGKVRASVAAFFHLGAHGHRAPLGPSLPEGGGGTPPPCPASGSLPACVPRSVLEILNLIHRRELRLADGHIMELEAECAQGGSGASGKDGSRKAKDVALLYEALQEALWAVLAEALAAKSAYPPLEQLVQVIEQEEEADRSWRQAQGGSAGSPGPRQMRQRWAEAVDRLAGQKLCQCVEGRAGTIATRMDRLAKCTVEDLSSVKRHLLQAYPEEYQAFSVYLGSYHRGLARCLAEGVQKQLSLSELYFVLDWNSNIYQREVLSRPEISPMVKPQELGPLLSPETQQSLEEECIAAVKVAIGRDMSQELQKEEERWAQEDKENSFQFGLSSKVILVLKGHADKAPQITEEFGRRVAHCCLVSLAEFLQSFQKKVEKFHEGQVVSSLSPESYVGRTIMLVNCCPPFRDYLEHLARFGHPDSEAVKHLAGSSLDRVTRLCNRVLADHLFQSLKPYFYKLMKRKWLNNSEAFSAIMALLAEHAQRLRQMKLEPYQMLVREVHRRVLIEYVRPLMRVRIICTSSKMRAKVAHRLRSEAKQLQEFFIQLESSSSWLDSVVPHLAGILELEDTPAIQMEVAFLARAFPDVQFGAVGLLILGVALLLSLDPEEAVLWPLALQPRKTCHVSAPLVNLLPKSWSPEWTPEAPLYSSLGPSRELALAQARVRPVPHAVLWLCWLRARILLCIKETAAPLSIGIWERDVPSGDPLLGSRTVTSTSQDRRLGSYKYPSLPGSAHTALLGYQPGCDASTPFKLPWLGDLEERRGAPKYREGEPCYQPRSVATGLGGASEMEGVPRAKPDSLKGASFWLCCSWGPNEHSGPRLPFPFLSTPSQQCLSLMCRKKHLAALLDIRGLQSQAQRQLILAVLETLELTGAERDVCQDRAFFSEISTSEVFCVRLQLHRLSHFGLACLSRVRRRPPRLQRQRRGPREKGAEAQL</sequence>
<dbReference type="GO" id="GO:0000145">
    <property type="term" value="C:exocyst"/>
    <property type="evidence" value="ECO:0007669"/>
    <property type="project" value="InterPro"/>
</dbReference>
<dbReference type="EMBL" id="JAOTOJ010000011">
    <property type="protein sequence ID" value="KAK9394225.1"/>
    <property type="molecule type" value="Genomic_DNA"/>
</dbReference>
<evidence type="ECO:0000313" key="3">
    <source>
        <dbReference type="EMBL" id="KAK9394225.1"/>
    </source>
</evidence>